<feature type="region of interest" description="Disordered" evidence="1">
    <location>
        <begin position="22"/>
        <end position="54"/>
    </location>
</feature>
<dbReference type="EMBL" id="JACTNZ010000005">
    <property type="protein sequence ID" value="KAG5549902.1"/>
    <property type="molecule type" value="Genomic_DNA"/>
</dbReference>
<keyword evidence="4" id="KW-1185">Reference proteome</keyword>
<feature type="compositionally biased region" description="Basic and acidic residues" evidence="1">
    <location>
        <begin position="37"/>
        <end position="47"/>
    </location>
</feature>
<name>A0AAV6KC58_9ERIC</name>
<evidence type="ECO:0000256" key="2">
    <source>
        <dbReference type="SAM" id="SignalP"/>
    </source>
</evidence>
<evidence type="ECO:0000313" key="3">
    <source>
        <dbReference type="EMBL" id="KAG5549902.1"/>
    </source>
</evidence>
<dbReference type="PANTHER" id="PTHR36063:SF1">
    <property type="entry name" value="ARABIDOPSIS THALIANA GENOMIC DNA, CHROMOSOME 5, P1 CLONE:MOK16"/>
    <property type="match status" value="1"/>
</dbReference>
<feature type="signal peptide" evidence="2">
    <location>
        <begin position="1"/>
        <end position="17"/>
    </location>
</feature>
<evidence type="ECO:0000313" key="4">
    <source>
        <dbReference type="Proteomes" id="UP000823749"/>
    </source>
</evidence>
<feature type="chain" id="PRO_5043865509" evidence="2">
    <location>
        <begin position="18"/>
        <end position="54"/>
    </location>
</feature>
<gene>
    <name evidence="3" type="ORF">RHGRI_015018</name>
</gene>
<evidence type="ECO:0000256" key="1">
    <source>
        <dbReference type="SAM" id="MobiDB-lite"/>
    </source>
</evidence>
<sequence length="54" mass="6062">MAKVVMKLMLWIEVAPALVISPGKTSKSPQLETIPEESPRLETIPEKDSEEIDR</sequence>
<dbReference type="AlphaFoldDB" id="A0AAV6KC58"/>
<dbReference type="PANTHER" id="PTHR36063">
    <property type="entry name" value="ARABIDOPSIS THALIANA GENOMIC DNA, CHROMOSOME 5, P1 CLONE:MOK16"/>
    <property type="match status" value="1"/>
</dbReference>
<organism evidence="3 4">
    <name type="scientific">Rhododendron griersonianum</name>
    <dbReference type="NCBI Taxonomy" id="479676"/>
    <lineage>
        <taxon>Eukaryota</taxon>
        <taxon>Viridiplantae</taxon>
        <taxon>Streptophyta</taxon>
        <taxon>Embryophyta</taxon>
        <taxon>Tracheophyta</taxon>
        <taxon>Spermatophyta</taxon>
        <taxon>Magnoliopsida</taxon>
        <taxon>eudicotyledons</taxon>
        <taxon>Gunneridae</taxon>
        <taxon>Pentapetalae</taxon>
        <taxon>asterids</taxon>
        <taxon>Ericales</taxon>
        <taxon>Ericaceae</taxon>
        <taxon>Ericoideae</taxon>
        <taxon>Rhodoreae</taxon>
        <taxon>Rhododendron</taxon>
    </lineage>
</organism>
<proteinExistence type="predicted"/>
<accession>A0AAV6KC58</accession>
<protein>
    <submittedName>
        <fullName evidence="3">Uncharacterized protein</fullName>
    </submittedName>
</protein>
<dbReference type="Proteomes" id="UP000823749">
    <property type="component" value="Chromosome 5"/>
</dbReference>
<keyword evidence="2" id="KW-0732">Signal</keyword>
<comment type="caution">
    <text evidence="3">The sequence shown here is derived from an EMBL/GenBank/DDBJ whole genome shotgun (WGS) entry which is preliminary data.</text>
</comment>
<reference evidence="3" key="1">
    <citation type="submission" date="2020-08" db="EMBL/GenBank/DDBJ databases">
        <title>Plant Genome Project.</title>
        <authorList>
            <person name="Zhang R.-G."/>
        </authorList>
    </citation>
    <scope>NUCLEOTIDE SEQUENCE</scope>
    <source>
        <strain evidence="3">WSP0</strain>
        <tissue evidence="3">Leaf</tissue>
    </source>
</reference>